<dbReference type="Proteomes" id="UP000237073">
    <property type="component" value="Unassembled WGS sequence"/>
</dbReference>
<proteinExistence type="predicted"/>
<protein>
    <submittedName>
        <fullName evidence="2">Type VI secretion system tube protein Hcp</fullName>
    </submittedName>
</protein>
<dbReference type="EMBL" id="PQGE01000004">
    <property type="protein sequence ID" value="POP46306.1"/>
    <property type="molecule type" value="Genomic_DNA"/>
</dbReference>
<dbReference type="InterPro" id="IPR052947">
    <property type="entry name" value="T6SS_Hcp1_domain"/>
</dbReference>
<dbReference type="NCBIfam" id="TIGR03344">
    <property type="entry name" value="VI_effect_Hcp1"/>
    <property type="match status" value="1"/>
</dbReference>
<name>A0A2P5GT95_9ENTR</name>
<sequence length="159" mass="17655">MANIAYLSITGKAQGLISAGCCSLDSIGNKGQSSHVDQIMVYAITHNISRDMNVNHHEIVVVKPVDKSSPLLGKAISENEELNCTLEIYRTNRAGMNELFYKLTLSQARIMDIDFVLPHTLLESGGEIQEKVAFSYETIGWEHCTAKTSAFSFWSDRVQ</sequence>
<accession>A0A2P5GT95</accession>
<evidence type="ECO:0000313" key="1">
    <source>
        <dbReference type="EMBL" id="POP46306.1"/>
    </source>
</evidence>
<dbReference type="EMBL" id="PQGD01000004">
    <property type="protein sequence ID" value="POP49776.1"/>
    <property type="molecule type" value="Genomic_DNA"/>
</dbReference>
<evidence type="ECO:0000313" key="4">
    <source>
        <dbReference type="Proteomes" id="UP000247005"/>
    </source>
</evidence>
<dbReference type="AlphaFoldDB" id="A0A2P5GT95"/>
<organism evidence="2 4">
    <name type="scientific">Superficieibacter electus</name>
    <dbReference type="NCBI Taxonomy" id="2022662"/>
    <lineage>
        <taxon>Bacteria</taxon>
        <taxon>Pseudomonadati</taxon>
        <taxon>Pseudomonadota</taxon>
        <taxon>Gammaproteobacteria</taxon>
        <taxon>Enterobacterales</taxon>
        <taxon>Enterobacteriaceae</taxon>
        <taxon>Superficieibacter</taxon>
    </lineage>
</organism>
<evidence type="ECO:0000313" key="2">
    <source>
        <dbReference type="EMBL" id="POP49776.1"/>
    </source>
</evidence>
<dbReference type="OrthoDB" id="5674026at2"/>
<dbReference type="SUPFAM" id="SSF141452">
    <property type="entry name" value="Hcp1-like"/>
    <property type="match status" value="1"/>
</dbReference>
<keyword evidence="3" id="KW-1185">Reference proteome</keyword>
<dbReference type="Gene3D" id="2.30.110.20">
    <property type="entry name" value="Hcp1-like"/>
    <property type="match status" value="1"/>
</dbReference>
<dbReference type="Pfam" id="PF05638">
    <property type="entry name" value="T6SS_HCP"/>
    <property type="match status" value="1"/>
</dbReference>
<dbReference type="InterPro" id="IPR008514">
    <property type="entry name" value="T6SS_Hcp"/>
</dbReference>
<dbReference type="PANTHER" id="PTHR34319:SF7">
    <property type="entry name" value="HNH ENDONUCLEASE DOMAIN-CONTAINING PROTEIN"/>
    <property type="match status" value="1"/>
</dbReference>
<dbReference type="InterPro" id="IPR036624">
    <property type="entry name" value="Hcp1-lik_sf"/>
</dbReference>
<dbReference type="RefSeq" id="WP_103675174.1">
    <property type="nucleotide sequence ID" value="NZ_PQGD01000004.1"/>
</dbReference>
<comment type="caution">
    <text evidence="2">The sequence shown here is derived from an EMBL/GenBank/DDBJ whole genome shotgun (WGS) entry which is preliminary data.</text>
</comment>
<dbReference type="Proteomes" id="UP000247005">
    <property type="component" value="Unassembled WGS sequence"/>
</dbReference>
<reference evidence="3 4" key="1">
    <citation type="submission" date="2018-01" db="EMBL/GenBank/DDBJ databases">
        <title>Superficieibacter electus gen. nov., sp. nov., an extended-spectrum beta-lactamase possessing member of the Enterobacteriaceae family, isolated from intensive care unit surfaces.</title>
        <authorList>
            <person name="Potter R.F."/>
            <person name="D'Souza A.W."/>
        </authorList>
    </citation>
    <scope>NUCLEOTIDE SEQUENCE [LARGE SCALE GENOMIC DNA]</scope>
    <source>
        <strain evidence="2 4">BP-1</strain>
        <strain evidence="1 3">BP-2</strain>
    </source>
</reference>
<evidence type="ECO:0000313" key="3">
    <source>
        <dbReference type="Proteomes" id="UP000237073"/>
    </source>
</evidence>
<gene>
    <name evidence="2" type="ORF">CHU32_06000</name>
    <name evidence="1" type="ORF">CHU33_05985</name>
</gene>
<dbReference type="PANTHER" id="PTHR34319">
    <property type="entry name" value="MAJOR EXPORTED PROTEIN"/>
    <property type="match status" value="1"/>
</dbReference>